<keyword evidence="6" id="KW-1185">Reference proteome</keyword>
<evidence type="ECO:0000313" key="5">
    <source>
        <dbReference type="EMBL" id="MDQ0511725.1"/>
    </source>
</evidence>
<dbReference type="EMBL" id="JAUSVR010000008">
    <property type="protein sequence ID" value="MDQ0511725.1"/>
    <property type="molecule type" value="Genomic_DNA"/>
</dbReference>
<organism evidence="5 6">
    <name type="scientific">Ancylobacter amanitiformis</name>
    <dbReference type="NCBI Taxonomy" id="217069"/>
    <lineage>
        <taxon>Bacteria</taxon>
        <taxon>Pseudomonadati</taxon>
        <taxon>Pseudomonadota</taxon>
        <taxon>Alphaproteobacteria</taxon>
        <taxon>Hyphomicrobiales</taxon>
        <taxon>Xanthobacteraceae</taxon>
        <taxon>Ancylobacter</taxon>
    </lineage>
</organism>
<evidence type="ECO:0000259" key="4">
    <source>
        <dbReference type="Pfam" id="PF00294"/>
    </source>
</evidence>
<dbReference type="PANTHER" id="PTHR43085">
    <property type="entry name" value="HEXOKINASE FAMILY MEMBER"/>
    <property type="match status" value="1"/>
</dbReference>
<comment type="caution">
    <text evidence="5">The sequence shown here is derived from an EMBL/GenBank/DDBJ whole genome shotgun (WGS) entry which is preliminary data.</text>
</comment>
<dbReference type="GO" id="GO:0008673">
    <property type="term" value="F:2-dehydro-3-deoxygluconokinase activity"/>
    <property type="evidence" value="ECO:0007669"/>
    <property type="project" value="UniProtKB-EC"/>
</dbReference>
<evidence type="ECO:0000256" key="3">
    <source>
        <dbReference type="ARBA" id="ARBA00022777"/>
    </source>
</evidence>
<sequence>MTESKAVRFLSIGEAMLELSEQQAPLWAMNVAGDTLNTAWHLKRLAGEAAEVAYFTALGSDPFSARIEDFIADAGIDTRFIRHQASRGPGLYAISLRDGERSFTYWRDRSAAKLLADDGATLAAAFGWADMAYLSGITLAILAPEARERLLAALAVARDEGVTIAFDPNIRPRLWESAEIMRATLLRAAKVADIILPSFEDEAQHFGDASLEDCARRYDTDGSREVVVKNGGRDVAVAMGGRCSHHAMRPIEPVDTTGAGDAFNAGWLFGRISGNSPEKSLARAHALATHVISHKGALV</sequence>
<dbReference type="SUPFAM" id="SSF53613">
    <property type="entry name" value="Ribokinase-like"/>
    <property type="match status" value="1"/>
</dbReference>
<feature type="domain" description="Carbohydrate kinase PfkB" evidence="4">
    <location>
        <begin position="23"/>
        <end position="297"/>
    </location>
</feature>
<name>A0ABU0LSV1_9HYPH</name>
<dbReference type="InterPro" id="IPR050306">
    <property type="entry name" value="PfkB_Carbo_kinase"/>
</dbReference>
<comment type="similarity">
    <text evidence="1">Belongs to the carbohydrate kinase PfkB family.</text>
</comment>
<dbReference type="InterPro" id="IPR029056">
    <property type="entry name" value="Ribokinase-like"/>
</dbReference>
<dbReference type="Gene3D" id="3.40.1190.20">
    <property type="match status" value="1"/>
</dbReference>
<reference evidence="5 6" key="1">
    <citation type="submission" date="2023-07" db="EMBL/GenBank/DDBJ databases">
        <title>Genomic Encyclopedia of Type Strains, Phase IV (KMG-IV): sequencing the most valuable type-strain genomes for metagenomic binning, comparative biology and taxonomic classification.</title>
        <authorList>
            <person name="Goeker M."/>
        </authorList>
    </citation>
    <scope>NUCLEOTIDE SEQUENCE [LARGE SCALE GENOMIC DNA]</scope>
    <source>
        <strain evidence="5 6">DSM 15561</strain>
    </source>
</reference>
<evidence type="ECO:0000313" key="6">
    <source>
        <dbReference type="Proteomes" id="UP001235094"/>
    </source>
</evidence>
<dbReference type="RefSeq" id="WP_306890424.1">
    <property type="nucleotide sequence ID" value="NZ_JAUSVR010000008.1"/>
</dbReference>
<evidence type="ECO:0000256" key="1">
    <source>
        <dbReference type="ARBA" id="ARBA00010688"/>
    </source>
</evidence>
<keyword evidence="2 5" id="KW-0808">Transferase</keyword>
<gene>
    <name evidence="5" type="ORF">QOZ99_002624</name>
</gene>
<keyword evidence="3" id="KW-0418">Kinase</keyword>
<accession>A0ABU0LSV1</accession>
<dbReference type="Pfam" id="PF00294">
    <property type="entry name" value="PfkB"/>
    <property type="match status" value="1"/>
</dbReference>
<dbReference type="CDD" id="cd01166">
    <property type="entry name" value="KdgK"/>
    <property type="match status" value="1"/>
</dbReference>
<protein>
    <submittedName>
        <fullName evidence="5">2-dehydro-3-deoxygluconokinase</fullName>
        <ecNumber evidence="5">2.7.1.45</ecNumber>
    </submittedName>
</protein>
<dbReference type="PANTHER" id="PTHR43085:SF15">
    <property type="entry name" value="2-DEHYDRO-3-DEOXYGLUCONOKINASE"/>
    <property type="match status" value="1"/>
</dbReference>
<dbReference type="Proteomes" id="UP001235094">
    <property type="component" value="Unassembled WGS sequence"/>
</dbReference>
<evidence type="ECO:0000256" key="2">
    <source>
        <dbReference type="ARBA" id="ARBA00022679"/>
    </source>
</evidence>
<dbReference type="InterPro" id="IPR011611">
    <property type="entry name" value="PfkB_dom"/>
</dbReference>
<proteinExistence type="inferred from homology"/>
<dbReference type="EC" id="2.7.1.45" evidence="5"/>